<feature type="signal peptide" evidence="1">
    <location>
        <begin position="1"/>
        <end position="21"/>
    </location>
</feature>
<evidence type="ECO:0000313" key="2">
    <source>
        <dbReference type="Proteomes" id="UP000887574"/>
    </source>
</evidence>
<dbReference type="Proteomes" id="UP000887574">
    <property type="component" value="Unplaced"/>
</dbReference>
<feature type="chain" id="PRO_5037735002" evidence="1">
    <location>
        <begin position="22"/>
        <end position="163"/>
    </location>
</feature>
<name>A0A915E6I0_9BILA</name>
<evidence type="ECO:0000256" key="1">
    <source>
        <dbReference type="SAM" id="SignalP"/>
    </source>
</evidence>
<evidence type="ECO:0000313" key="3">
    <source>
        <dbReference type="WBParaSite" id="jg3356"/>
    </source>
</evidence>
<dbReference type="AlphaFoldDB" id="A0A915E6I0"/>
<dbReference type="WBParaSite" id="jg3356">
    <property type="protein sequence ID" value="jg3356"/>
    <property type="gene ID" value="jg3356"/>
</dbReference>
<keyword evidence="2" id="KW-1185">Reference proteome</keyword>
<proteinExistence type="predicted"/>
<sequence>MVSAICVIVVVILLAINLSGSITWPEISKLLDPSDTPPEVNYTDVKVDPNMSWSDILKLLDGKDADYGKLSPEKCDESCDPSKVTLTPGNAEKKTSTPFLRLINFRAYKCQLLTVTCRPASGGSTFMQFNSKEGGPTPAVKSNVNATLHCTLENGASIWKYKP</sequence>
<reference evidence="3" key="1">
    <citation type="submission" date="2022-11" db="UniProtKB">
        <authorList>
            <consortium name="WormBaseParasite"/>
        </authorList>
    </citation>
    <scope>IDENTIFICATION</scope>
</reference>
<protein>
    <submittedName>
        <fullName evidence="3">Uncharacterized protein</fullName>
    </submittedName>
</protein>
<organism evidence="2 3">
    <name type="scientific">Ditylenchus dipsaci</name>
    <dbReference type="NCBI Taxonomy" id="166011"/>
    <lineage>
        <taxon>Eukaryota</taxon>
        <taxon>Metazoa</taxon>
        <taxon>Ecdysozoa</taxon>
        <taxon>Nematoda</taxon>
        <taxon>Chromadorea</taxon>
        <taxon>Rhabditida</taxon>
        <taxon>Tylenchina</taxon>
        <taxon>Tylenchomorpha</taxon>
        <taxon>Sphaerularioidea</taxon>
        <taxon>Anguinidae</taxon>
        <taxon>Anguininae</taxon>
        <taxon>Ditylenchus</taxon>
    </lineage>
</organism>
<keyword evidence="1" id="KW-0732">Signal</keyword>
<accession>A0A915E6I0</accession>